<reference evidence="2 3" key="1">
    <citation type="submission" date="2014-06" db="EMBL/GenBank/DDBJ databases">
        <title>Whole Genome Sequences of Three Symbiotic Endozoicomonas Bacteria.</title>
        <authorList>
            <person name="Neave M.J."/>
            <person name="Apprill A."/>
            <person name="Voolstra C.R."/>
        </authorList>
    </citation>
    <scope>NUCLEOTIDE SEQUENCE [LARGE SCALE GENOMIC DNA]</scope>
    <source>
        <strain evidence="2 3">DSM 25634</strain>
    </source>
</reference>
<dbReference type="OrthoDB" id="9800438at2"/>
<dbReference type="Pfam" id="PF00903">
    <property type="entry name" value="Glyoxalase"/>
    <property type="match status" value="1"/>
</dbReference>
<dbReference type="PANTHER" id="PTHR35006">
    <property type="entry name" value="GLYOXALASE FAMILY PROTEIN (AFU_ORTHOLOGUE AFUA_5G14830)"/>
    <property type="match status" value="1"/>
</dbReference>
<dbReference type="PROSITE" id="PS51819">
    <property type="entry name" value="VOC"/>
    <property type="match status" value="1"/>
</dbReference>
<dbReference type="Proteomes" id="UP000028073">
    <property type="component" value="Unassembled WGS sequence"/>
</dbReference>
<protein>
    <submittedName>
        <fullName evidence="2">Glyoxalase</fullName>
    </submittedName>
</protein>
<dbReference type="CDD" id="cd07262">
    <property type="entry name" value="VOC_like"/>
    <property type="match status" value="1"/>
</dbReference>
<organism evidence="2 3">
    <name type="scientific">Endozoicomonas numazuensis</name>
    <dbReference type="NCBI Taxonomy" id="1137799"/>
    <lineage>
        <taxon>Bacteria</taxon>
        <taxon>Pseudomonadati</taxon>
        <taxon>Pseudomonadota</taxon>
        <taxon>Gammaproteobacteria</taxon>
        <taxon>Oceanospirillales</taxon>
        <taxon>Endozoicomonadaceae</taxon>
        <taxon>Endozoicomonas</taxon>
    </lineage>
</organism>
<dbReference type="PANTHER" id="PTHR35006:SF2">
    <property type="entry name" value="GLYOXALASE FAMILY PROTEIN (AFU_ORTHOLOGUE AFUA_5G14830)"/>
    <property type="match status" value="1"/>
</dbReference>
<dbReference type="eggNOG" id="COG0346">
    <property type="taxonomic scope" value="Bacteria"/>
</dbReference>
<feature type="domain" description="VOC" evidence="1">
    <location>
        <begin position="1"/>
        <end position="118"/>
    </location>
</feature>
<name>A0A081NM36_9GAMM</name>
<keyword evidence="3" id="KW-1185">Reference proteome</keyword>
<evidence type="ECO:0000259" key="1">
    <source>
        <dbReference type="PROSITE" id="PS51819"/>
    </source>
</evidence>
<evidence type="ECO:0000313" key="2">
    <source>
        <dbReference type="EMBL" id="KEQ19509.1"/>
    </source>
</evidence>
<gene>
    <name evidence="2" type="ORF">GZ78_06180</name>
</gene>
<dbReference type="InterPro" id="IPR037523">
    <property type="entry name" value="VOC_core"/>
</dbReference>
<dbReference type="EMBL" id="JOKH01000001">
    <property type="protein sequence ID" value="KEQ19509.1"/>
    <property type="molecule type" value="Genomic_DNA"/>
</dbReference>
<dbReference type="AlphaFoldDB" id="A0A081NM36"/>
<dbReference type="InterPro" id="IPR004360">
    <property type="entry name" value="Glyas_Fos-R_dOase_dom"/>
</dbReference>
<evidence type="ECO:0000313" key="3">
    <source>
        <dbReference type="Proteomes" id="UP000028073"/>
    </source>
</evidence>
<dbReference type="Gene3D" id="3.10.180.10">
    <property type="entry name" value="2,3-Dihydroxybiphenyl 1,2-Dioxygenase, domain 1"/>
    <property type="match status" value="1"/>
</dbReference>
<dbReference type="STRING" id="1137799.GZ78_06180"/>
<comment type="caution">
    <text evidence="2">The sequence shown here is derived from an EMBL/GenBank/DDBJ whole genome shotgun (WGS) entry which is preliminary data.</text>
</comment>
<dbReference type="SUPFAM" id="SSF54593">
    <property type="entry name" value="Glyoxalase/Bleomycin resistance protein/Dihydroxybiphenyl dioxygenase"/>
    <property type="match status" value="1"/>
</dbReference>
<proteinExistence type="predicted"/>
<accession>A0A081NM36</accession>
<sequence>MIDHIGFSVIDYQQSKEFYCKVLTPLGIERVMEVEGWAGLGAQKKPELWFGQGETPQNPMHLAFNAPDRSAVDKFYQLAIAAGAVDNGAPGIREIYHPDYYGAFVIDLNGHNLEAVCHSPE</sequence>
<dbReference type="InterPro" id="IPR029068">
    <property type="entry name" value="Glyas_Bleomycin-R_OHBP_Dase"/>
</dbReference>